<dbReference type="Gene3D" id="3.40.50.2000">
    <property type="entry name" value="Glycogen Phosphorylase B"/>
    <property type="match status" value="2"/>
</dbReference>
<dbReference type="EMBL" id="FTNY01000003">
    <property type="protein sequence ID" value="SIS35648.1"/>
    <property type="molecule type" value="Genomic_DNA"/>
</dbReference>
<dbReference type="GO" id="GO:0016757">
    <property type="term" value="F:glycosyltransferase activity"/>
    <property type="evidence" value="ECO:0007669"/>
    <property type="project" value="InterPro"/>
</dbReference>
<protein>
    <submittedName>
        <fullName evidence="2">Glycosyltransferase involved in cell wall bisynthesis</fullName>
    </submittedName>
</protein>
<dbReference type="Proteomes" id="UP000186373">
    <property type="component" value="Unassembled WGS sequence"/>
</dbReference>
<dbReference type="PANTHER" id="PTHR12526:SF630">
    <property type="entry name" value="GLYCOSYLTRANSFERASE"/>
    <property type="match status" value="1"/>
</dbReference>
<evidence type="ECO:0000259" key="1">
    <source>
        <dbReference type="Pfam" id="PF00534"/>
    </source>
</evidence>
<feature type="domain" description="Glycosyl transferase family 1" evidence="1">
    <location>
        <begin position="205"/>
        <end position="357"/>
    </location>
</feature>
<dbReference type="InterPro" id="IPR001296">
    <property type="entry name" value="Glyco_trans_1"/>
</dbReference>
<dbReference type="PANTHER" id="PTHR12526">
    <property type="entry name" value="GLYCOSYLTRANSFERASE"/>
    <property type="match status" value="1"/>
</dbReference>
<name>A0A1N7IF05_9FLAO</name>
<gene>
    <name evidence="2" type="ORF">SAMN05421639_103358</name>
</gene>
<sequence>MKKKILIRIGSLRHGGAEKVLINFLKNLPEDKYEVDLLINLYTGMYIKEVPSWVNLHYLIKGEMITTNKPHEIPVKAFRVLYQKMFLLFPFLLYRFILKNKKYDVEIAAIHGMYRELLSSPQKDSKKIIWIQNDIFNLKEYTPDVIRQLFRFDRILVISNKLKEEMQKVARNDKEKQSVIKIFNPIDKADTLNKANTEISDYPFSSQIPTFITIGTVYPQKGYDRLLDVHKKLMDEGLKHQIIIIGDGFDYENIQAKLNLLGLQETVKMVGFRSNPYPYLKKADFYVMSSRHEGFPTIIAEALILNKPVVSTDVSGIKDLLQDGKLGIITANSEDGIYNGMKKFLTNQELANHYEKEIAAADLPFVLQKSVAKLQEIIDQL</sequence>
<dbReference type="CDD" id="cd03811">
    <property type="entry name" value="GT4_GT28_WabH-like"/>
    <property type="match status" value="1"/>
</dbReference>
<evidence type="ECO:0000313" key="2">
    <source>
        <dbReference type="EMBL" id="SIS35648.1"/>
    </source>
</evidence>
<proteinExistence type="predicted"/>
<dbReference type="SUPFAM" id="SSF53756">
    <property type="entry name" value="UDP-Glycosyltransferase/glycogen phosphorylase"/>
    <property type="match status" value="1"/>
</dbReference>
<keyword evidence="3" id="KW-1185">Reference proteome</keyword>
<evidence type="ECO:0000313" key="3">
    <source>
        <dbReference type="Proteomes" id="UP000186373"/>
    </source>
</evidence>
<organism evidence="2 3">
    <name type="scientific">Chryseobacterium shigense</name>
    <dbReference type="NCBI Taxonomy" id="297244"/>
    <lineage>
        <taxon>Bacteria</taxon>
        <taxon>Pseudomonadati</taxon>
        <taxon>Bacteroidota</taxon>
        <taxon>Flavobacteriia</taxon>
        <taxon>Flavobacteriales</taxon>
        <taxon>Weeksellaceae</taxon>
        <taxon>Chryseobacterium group</taxon>
        <taxon>Chryseobacterium</taxon>
    </lineage>
</organism>
<dbReference type="AlphaFoldDB" id="A0A1N7IF05"/>
<dbReference type="Pfam" id="PF00534">
    <property type="entry name" value="Glycos_transf_1"/>
    <property type="match status" value="1"/>
</dbReference>
<reference evidence="3" key="1">
    <citation type="submission" date="2017-01" db="EMBL/GenBank/DDBJ databases">
        <authorList>
            <person name="Varghese N."/>
            <person name="Submissions S."/>
        </authorList>
    </citation>
    <scope>NUCLEOTIDE SEQUENCE [LARGE SCALE GENOMIC DNA]</scope>
    <source>
        <strain evidence="3">DSM 17126</strain>
    </source>
</reference>
<accession>A0A1N7IF05</accession>
<keyword evidence="2" id="KW-0808">Transferase</keyword>